<dbReference type="EnsemblMetazoa" id="XM_030980523">
    <property type="protein sequence ID" value="XP_030836383"/>
    <property type="gene ID" value="LOC115922194"/>
</dbReference>
<name>A0A7M7NJ52_STRPU</name>
<reference evidence="3" key="2">
    <citation type="submission" date="2021-01" db="UniProtKB">
        <authorList>
            <consortium name="EnsemblMetazoa"/>
        </authorList>
    </citation>
    <scope>IDENTIFICATION</scope>
</reference>
<dbReference type="GO" id="GO:0003779">
    <property type="term" value="F:actin binding"/>
    <property type="evidence" value="ECO:0007669"/>
    <property type="project" value="InterPro"/>
</dbReference>
<dbReference type="Pfam" id="PF06371">
    <property type="entry name" value="Drf_GBD"/>
    <property type="match status" value="1"/>
</dbReference>
<evidence type="ECO:0000256" key="1">
    <source>
        <dbReference type="SAM" id="MobiDB-lite"/>
    </source>
</evidence>
<evidence type="ECO:0000313" key="3">
    <source>
        <dbReference type="EnsemblMetazoa" id="XP_030836383"/>
    </source>
</evidence>
<sequence length="232" mass="25212">MADDDGRKTPTQSLAIQRRPVIPDVRIENVDKDDDVEGSSHADDILSRSPESAGAAAAASDDGVKRNSAAGRWLLVRSSIHKDLLGYDSASGENSSTSSPAEGPGDPKGLIILIQSGPSIQSYTRLKRQLKRCDRQWILRFLELHGLELLYVSLERLCANASPGRPGRRSLSIADAFAQIECVACFKAVMDSQAGLDYIIEDTEFTRKLANGESHCSLSPCKPYQTMLHISA</sequence>
<dbReference type="GeneID" id="115922194"/>
<keyword evidence="4" id="KW-1185">Reference proteome</keyword>
<feature type="region of interest" description="Disordered" evidence="1">
    <location>
        <begin position="1"/>
        <end position="62"/>
    </location>
</feature>
<feature type="compositionally biased region" description="Low complexity" evidence="1">
    <location>
        <begin position="52"/>
        <end position="61"/>
    </location>
</feature>
<dbReference type="GO" id="GO:0031267">
    <property type="term" value="F:small GTPase binding"/>
    <property type="evidence" value="ECO:0007669"/>
    <property type="project" value="InterPro"/>
</dbReference>
<dbReference type="InterPro" id="IPR010473">
    <property type="entry name" value="GTPase-bd"/>
</dbReference>
<feature type="region of interest" description="Disordered" evidence="1">
    <location>
        <begin position="89"/>
        <end position="108"/>
    </location>
</feature>
<proteinExistence type="predicted"/>
<evidence type="ECO:0000259" key="2">
    <source>
        <dbReference type="SMART" id="SM01140"/>
    </source>
</evidence>
<organism evidence="3 4">
    <name type="scientific">Strongylocentrotus purpuratus</name>
    <name type="common">Purple sea urchin</name>
    <dbReference type="NCBI Taxonomy" id="7668"/>
    <lineage>
        <taxon>Eukaryota</taxon>
        <taxon>Metazoa</taxon>
        <taxon>Echinodermata</taxon>
        <taxon>Eleutherozoa</taxon>
        <taxon>Echinozoa</taxon>
        <taxon>Echinoidea</taxon>
        <taxon>Euechinoidea</taxon>
        <taxon>Echinacea</taxon>
        <taxon>Camarodonta</taxon>
        <taxon>Echinidea</taxon>
        <taxon>Strongylocentrotidae</taxon>
        <taxon>Strongylocentrotus</taxon>
    </lineage>
</organism>
<dbReference type="Gene3D" id="1.25.10.10">
    <property type="entry name" value="Leucine-rich Repeat Variant"/>
    <property type="match status" value="1"/>
</dbReference>
<dbReference type="PANTHER" id="PTHR46345">
    <property type="entry name" value="INVERTED FORMIN-2"/>
    <property type="match status" value="1"/>
</dbReference>
<dbReference type="PANTHER" id="PTHR46345:SF8">
    <property type="entry name" value="FORMIN 3, ISOFORM B"/>
    <property type="match status" value="1"/>
</dbReference>
<dbReference type="SUPFAM" id="SSF48371">
    <property type="entry name" value="ARM repeat"/>
    <property type="match status" value="1"/>
</dbReference>
<protein>
    <recommendedName>
        <fullName evidence="2">Formin GTPase-binding domain-containing protein</fullName>
    </recommendedName>
</protein>
<dbReference type="InterPro" id="IPR016024">
    <property type="entry name" value="ARM-type_fold"/>
</dbReference>
<dbReference type="OrthoDB" id="26518at2759"/>
<dbReference type="InParanoid" id="A0A7M7NJ52"/>
<dbReference type="Proteomes" id="UP000007110">
    <property type="component" value="Unassembled WGS sequence"/>
</dbReference>
<reference evidence="4" key="1">
    <citation type="submission" date="2015-02" db="EMBL/GenBank/DDBJ databases">
        <title>Genome sequencing for Strongylocentrotus purpuratus.</title>
        <authorList>
            <person name="Murali S."/>
            <person name="Liu Y."/>
            <person name="Vee V."/>
            <person name="English A."/>
            <person name="Wang M."/>
            <person name="Skinner E."/>
            <person name="Han Y."/>
            <person name="Muzny D.M."/>
            <person name="Worley K.C."/>
            <person name="Gibbs R.A."/>
        </authorList>
    </citation>
    <scope>NUCLEOTIDE SEQUENCE</scope>
</reference>
<evidence type="ECO:0000313" key="4">
    <source>
        <dbReference type="Proteomes" id="UP000007110"/>
    </source>
</evidence>
<feature type="compositionally biased region" description="Polar residues" evidence="1">
    <location>
        <begin position="91"/>
        <end position="100"/>
    </location>
</feature>
<dbReference type="InterPro" id="IPR011989">
    <property type="entry name" value="ARM-like"/>
</dbReference>
<dbReference type="RefSeq" id="XP_030836383.1">
    <property type="nucleotide sequence ID" value="XM_030980523.1"/>
</dbReference>
<dbReference type="GO" id="GO:0030036">
    <property type="term" value="P:actin cytoskeleton organization"/>
    <property type="evidence" value="ECO:0007669"/>
    <property type="project" value="InterPro"/>
</dbReference>
<accession>A0A7M7NJ52</accession>
<dbReference type="AlphaFoldDB" id="A0A7M7NJ52"/>
<dbReference type="KEGG" id="spu:115922194"/>
<dbReference type="SMART" id="SM01140">
    <property type="entry name" value="Drf_GBD"/>
    <property type="match status" value="1"/>
</dbReference>
<feature type="domain" description="Formin GTPase-binding" evidence="2">
    <location>
        <begin position="30"/>
        <end position="232"/>
    </location>
</feature>